<dbReference type="Gene3D" id="3.30.950.30">
    <property type="entry name" value="Schlafen, AAA domain"/>
    <property type="match status" value="1"/>
</dbReference>
<dbReference type="PANTHER" id="PTHR30595">
    <property type="entry name" value="GLPR-RELATED TRANSCRIPTIONAL REPRESSOR"/>
    <property type="match status" value="1"/>
</dbReference>
<protein>
    <recommendedName>
        <fullName evidence="1">Schlafen AlbA-2 domain-containing protein</fullName>
    </recommendedName>
</protein>
<dbReference type="Proteomes" id="UP000216409">
    <property type="component" value="Unassembled WGS sequence"/>
</dbReference>
<comment type="caution">
    <text evidence="2">The sequence shown here is derived from an EMBL/GenBank/DDBJ whole genome shotgun (WGS) entry which is preliminary data.</text>
</comment>
<reference evidence="2 3" key="1">
    <citation type="journal article" date="2014" name="Front. Microbiol.">
        <title>Population and genomic analysis of the genus Halorubrum.</title>
        <authorList>
            <person name="Fullmer M.S."/>
            <person name="Soucy S.M."/>
            <person name="Swithers K.S."/>
            <person name="Makkay A.M."/>
            <person name="Wheeler R."/>
            <person name="Ventosa A."/>
            <person name="Gogarten J.P."/>
            <person name="Papke R.T."/>
        </authorList>
    </citation>
    <scope>NUCLEOTIDE SEQUENCE [LARGE SCALE GENOMIC DNA]</scope>
    <source>
        <strain evidence="2 3">LD3</strain>
    </source>
</reference>
<dbReference type="AlphaFoldDB" id="A0A256J2K3"/>
<organism evidence="2 3">
    <name type="scientific">Halorubrum ezzemoulense</name>
    <name type="common">Halorubrum chaoviator</name>
    <dbReference type="NCBI Taxonomy" id="337243"/>
    <lineage>
        <taxon>Archaea</taxon>
        <taxon>Methanobacteriati</taxon>
        <taxon>Methanobacteriota</taxon>
        <taxon>Stenosarchaea group</taxon>
        <taxon>Halobacteria</taxon>
        <taxon>Halobacteriales</taxon>
        <taxon>Haloferacaceae</taxon>
        <taxon>Halorubrum</taxon>
    </lineage>
</organism>
<evidence type="ECO:0000259" key="1">
    <source>
        <dbReference type="Pfam" id="PF04326"/>
    </source>
</evidence>
<dbReference type="InterPro" id="IPR007421">
    <property type="entry name" value="Schlafen_AlbA_2_dom"/>
</dbReference>
<feature type="domain" description="Schlafen AlbA-2" evidence="1">
    <location>
        <begin position="17"/>
        <end position="116"/>
    </location>
</feature>
<proteinExistence type="predicted"/>
<evidence type="ECO:0000313" key="2">
    <source>
        <dbReference type="EMBL" id="OYR63038.1"/>
    </source>
</evidence>
<sequence>MVEIYSKELDNLLDHGEDHTLDYKSAKLLIPATEDKKRKIARQLVGFANQDGGKLVFGVNDDTRRPEGKKIKKEAAEGTISEVARDWCSPPIDFKSVGFYSSEQGDLTKGSVLVIQLSFER</sequence>
<evidence type="ECO:0000313" key="3">
    <source>
        <dbReference type="Proteomes" id="UP000216409"/>
    </source>
</evidence>
<dbReference type="Pfam" id="PF04326">
    <property type="entry name" value="SLFN_AlbA_2"/>
    <property type="match status" value="1"/>
</dbReference>
<dbReference type="PANTHER" id="PTHR30595:SF6">
    <property type="entry name" value="SCHLAFEN ALBA-2 DOMAIN-CONTAINING PROTEIN"/>
    <property type="match status" value="1"/>
</dbReference>
<gene>
    <name evidence="2" type="ORF">DJ83_03510</name>
</gene>
<dbReference type="EMBL" id="NHOW01000046">
    <property type="protein sequence ID" value="OYR63038.1"/>
    <property type="molecule type" value="Genomic_DNA"/>
</dbReference>
<dbReference type="InterPro" id="IPR038461">
    <property type="entry name" value="Schlafen_AlbA_2_dom_sf"/>
</dbReference>
<dbReference type="RefSeq" id="WP_094579719.1">
    <property type="nucleotide sequence ID" value="NZ_NHOW01000046.1"/>
</dbReference>
<accession>A0A256J2K3</accession>
<name>A0A256J2K3_HALEZ</name>